<reference evidence="2 4" key="1">
    <citation type="submission" date="2019-05" db="EMBL/GenBank/DDBJ databases">
        <title>Draft genomes of eight strains of Campylobacter helveticus isolated from cats and a dog in New Zealand.</title>
        <authorList>
            <person name="Bojanic K."/>
            <person name="Midwinter A.C."/>
            <person name="Biggs P.J."/>
            <person name="Acke E."/>
            <person name="Cornelius A.J."/>
            <person name="Marshall J.C."/>
        </authorList>
    </citation>
    <scope>NUCLEOTIDE SEQUENCE [LARGE SCALE GENOMIC DNA]</scope>
    <source>
        <strain evidence="2 4">ACP123b</strain>
    </source>
</reference>
<evidence type="ECO:0000313" key="4">
    <source>
        <dbReference type="Proteomes" id="UP000306813"/>
    </source>
</evidence>
<name>A0AAX2UGR8_9BACT</name>
<dbReference type="EMBL" id="VDBS01000064">
    <property type="protein sequence ID" value="TNB55903.1"/>
    <property type="molecule type" value="Genomic_DNA"/>
</dbReference>
<dbReference type="Proteomes" id="UP000321317">
    <property type="component" value="Unassembled WGS sequence"/>
</dbReference>
<reference evidence="3 5" key="2">
    <citation type="submission" date="2019-08" db="EMBL/GenBank/DDBJ databases">
        <title>Rapid identification of Enteric Bacteria from Whole Genome Sequences (WGS) using Average Nucleotide Identity (ANI).</title>
        <authorList>
            <person name="Lane C."/>
        </authorList>
    </citation>
    <scope>NUCLEOTIDE SEQUENCE [LARGE SCALE GENOMIC DNA]</scope>
    <source>
        <strain evidence="3 5">D4984</strain>
    </source>
</reference>
<keyword evidence="5" id="KW-1185">Reference proteome</keyword>
<dbReference type="AlphaFoldDB" id="A0AAX2UGR8"/>
<dbReference type="InterPro" id="IPR010982">
    <property type="entry name" value="Lambda_DNA-bd_dom_sf"/>
</dbReference>
<dbReference type="Gene3D" id="1.10.260.40">
    <property type="entry name" value="lambda repressor-like DNA-binding domains"/>
    <property type="match status" value="1"/>
</dbReference>
<protein>
    <submittedName>
        <fullName evidence="2">Helix-turn-helix transcriptional regulator</fullName>
    </submittedName>
</protein>
<dbReference type="SMART" id="SM00530">
    <property type="entry name" value="HTH_XRE"/>
    <property type="match status" value="1"/>
</dbReference>
<dbReference type="EMBL" id="VRMA01000038">
    <property type="protein sequence ID" value="TXK57720.1"/>
    <property type="molecule type" value="Genomic_DNA"/>
</dbReference>
<gene>
    <name evidence="2" type="ORF">FDW42_08290</name>
    <name evidence="3" type="ORF">FVD16_03975</name>
</gene>
<evidence type="ECO:0000313" key="2">
    <source>
        <dbReference type="EMBL" id="TNB55903.1"/>
    </source>
</evidence>
<evidence type="ECO:0000313" key="5">
    <source>
        <dbReference type="Proteomes" id="UP000321317"/>
    </source>
</evidence>
<dbReference type="InterPro" id="IPR001387">
    <property type="entry name" value="Cro/C1-type_HTH"/>
</dbReference>
<dbReference type="CDD" id="cd00093">
    <property type="entry name" value="HTH_XRE"/>
    <property type="match status" value="1"/>
</dbReference>
<dbReference type="Proteomes" id="UP000306813">
    <property type="component" value="Unassembled WGS sequence"/>
</dbReference>
<organism evidence="2 4">
    <name type="scientific">Campylobacter helveticus</name>
    <dbReference type="NCBI Taxonomy" id="28898"/>
    <lineage>
        <taxon>Bacteria</taxon>
        <taxon>Pseudomonadati</taxon>
        <taxon>Campylobacterota</taxon>
        <taxon>Epsilonproteobacteria</taxon>
        <taxon>Campylobacterales</taxon>
        <taxon>Campylobacteraceae</taxon>
        <taxon>Campylobacter</taxon>
    </lineage>
</organism>
<dbReference type="PROSITE" id="PS50943">
    <property type="entry name" value="HTH_CROC1"/>
    <property type="match status" value="1"/>
</dbReference>
<sequence length="185" mass="21798">MILSIKCSIVFPKLRRQQSKSTLYRICNLKILIEDFNTMGKNKKVSLEIIKKVFREFINGKDLNAVAKEYNFQKTTFYTWRAKYQDLYNEIKNEDLEELEKKHIEAIYNSIPKRFKDIRETIGLTQFEMAKALNSSQKAISFIELGKNQIQVSMFLKLYKIYGVNPNYILLGEGHKFFGNKPFSN</sequence>
<comment type="caution">
    <text evidence="2">The sequence shown here is derived from an EMBL/GenBank/DDBJ whole genome shotgun (WGS) entry which is preliminary data.</text>
</comment>
<dbReference type="GO" id="GO:0003677">
    <property type="term" value="F:DNA binding"/>
    <property type="evidence" value="ECO:0007669"/>
    <property type="project" value="InterPro"/>
</dbReference>
<feature type="domain" description="HTH cro/C1-type" evidence="1">
    <location>
        <begin position="115"/>
        <end position="169"/>
    </location>
</feature>
<evidence type="ECO:0000313" key="3">
    <source>
        <dbReference type="EMBL" id="TXK57720.1"/>
    </source>
</evidence>
<accession>A0AAX2UGR8</accession>
<proteinExistence type="predicted"/>
<dbReference type="SUPFAM" id="SSF47413">
    <property type="entry name" value="lambda repressor-like DNA-binding domains"/>
    <property type="match status" value="1"/>
</dbReference>
<dbReference type="Pfam" id="PF12844">
    <property type="entry name" value="HTH_19"/>
    <property type="match status" value="1"/>
</dbReference>
<evidence type="ECO:0000259" key="1">
    <source>
        <dbReference type="PROSITE" id="PS50943"/>
    </source>
</evidence>